<dbReference type="GO" id="GO:0006303">
    <property type="term" value="P:double-strand break repair via nonhomologous end joining"/>
    <property type="evidence" value="ECO:0007669"/>
    <property type="project" value="TreeGrafter"/>
</dbReference>
<dbReference type="GO" id="GO:0003677">
    <property type="term" value="F:DNA binding"/>
    <property type="evidence" value="ECO:0007669"/>
    <property type="project" value="InterPro"/>
</dbReference>
<dbReference type="Gene3D" id="3.30.1490.70">
    <property type="match status" value="1"/>
</dbReference>
<dbReference type="Proteomes" id="UP000279446">
    <property type="component" value="Unassembled WGS sequence"/>
</dbReference>
<dbReference type="PANTHER" id="PTHR45997">
    <property type="entry name" value="DNA LIGASE 4"/>
    <property type="match status" value="1"/>
</dbReference>
<protein>
    <recommendedName>
        <fullName evidence="1">DNA ligase (ATP)</fullName>
        <ecNumber evidence="1">6.5.1.1</ecNumber>
    </recommendedName>
</protein>
<dbReference type="GO" id="GO:0006297">
    <property type="term" value="P:nucleotide-excision repair, DNA gap filling"/>
    <property type="evidence" value="ECO:0007669"/>
    <property type="project" value="TreeGrafter"/>
</dbReference>
<comment type="catalytic activity">
    <reaction evidence="3">
        <text>ATP + (deoxyribonucleotide)n-3'-hydroxyl + 5'-phospho-(deoxyribonucleotide)m = (deoxyribonucleotide)n+m + AMP + diphosphate.</text>
        <dbReference type="EC" id="6.5.1.1"/>
    </reaction>
</comment>
<evidence type="ECO:0000313" key="6">
    <source>
        <dbReference type="Proteomes" id="UP000279446"/>
    </source>
</evidence>
<dbReference type="GO" id="GO:0005524">
    <property type="term" value="F:ATP binding"/>
    <property type="evidence" value="ECO:0007669"/>
    <property type="project" value="InterPro"/>
</dbReference>
<dbReference type="GO" id="GO:0003910">
    <property type="term" value="F:DNA ligase (ATP) activity"/>
    <property type="evidence" value="ECO:0007669"/>
    <property type="project" value="UniProtKB-EC"/>
</dbReference>
<dbReference type="InterPro" id="IPR029710">
    <property type="entry name" value="LIG4"/>
</dbReference>
<dbReference type="Pfam" id="PF04679">
    <property type="entry name" value="DNA_ligase_A_C"/>
    <property type="match status" value="1"/>
</dbReference>
<dbReference type="Gene3D" id="3.30.470.30">
    <property type="entry name" value="DNA ligase/mRNA capping enzyme"/>
    <property type="match status" value="1"/>
</dbReference>
<evidence type="ECO:0000256" key="2">
    <source>
        <dbReference type="ARBA" id="ARBA00022598"/>
    </source>
</evidence>
<dbReference type="InterPro" id="IPR012309">
    <property type="entry name" value="DNA_ligase_ATP-dep_C"/>
</dbReference>
<dbReference type="PANTHER" id="PTHR45997:SF1">
    <property type="entry name" value="DNA LIGASE 4"/>
    <property type="match status" value="1"/>
</dbReference>
<accession>A0A433YA08</accession>
<keyword evidence="6" id="KW-1185">Reference proteome</keyword>
<dbReference type="OrthoDB" id="9802472at2"/>
<dbReference type="EMBL" id="RZNY01000007">
    <property type="protein sequence ID" value="RUT46714.1"/>
    <property type="molecule type" value="Genomic_DNA"/>
</dbReference>
<comment type="caution">
    <text evidence="5">The sequence shown here is derived from an EMBL/GenBank/DDBJ whole genome shotgun (WGS) entry which is preliminary data.</text>
</comment>
<dbReference type="EC" id="6.5.1.1" evidence="1"/>
<reference evidence="5 6" key="1">
    <citation type="submission" date="2018-12" db="EMBL/GenBank/DDBJ databases">
        <authorList>
            <person name="Sun L."/>
            <person name="Chen Z."/>
        </authorList>
    </citation>
    <scope>NUCLEOTIDE SEQUENCE [LARGE SCALE GENOMIC DNA]</scope>
    <source>
        <strain evidence="5 6">DSM 15890</strain>
    </source>
</reference>
<dbReference type="RefSeq" id="WP_127192050.1">
    <property type="nucleotide sequence ID" value="NZ_RZNY01000007.1"/>
</dbReference>
<keyword evidence="2 5" id="KW-0436">Ligase</keyword>
<dbReference type="SUPFAM" id="SSF50249">
    <property type="entry name" value="Nucleic acid-binding proteins"/>
    <property type="match status" value="1"/>
</dbReference>
<dbReference type="InterPro" id="IPR012310">
    <property type="entry name" value="DNA_ligase_ATP-dep_cent"/>
</dbReference>
<sequence>MELKPVTPFEPLRTEVIPSGSNWVAQVKWDGVRILTYYDGHETRLINRKGNERSRQYPEFIDVPSYCQAHSVILDGEMIALAGGKPSFHEIMKRDSLRREQEISFAVGRTLAIYMIFDILYYNGQWVTNETLEHRQQLLQNIITPHSALQLVPNVQDGEALFTVMKERGWEGMVCKRLDSSYLIGGKDSRWQKLKLGYDLYAVIGGVTYRDGIVNALLLGLYNQEGNFIYIGHAGGGKLKVADLRELTEIIQTMIRETAPFVNQPQRVKGAIWVQPTLSVKVQFMEWTPGGTMRHPVIQGMATVPPEMCVVTQIE</sequence>
<organism evidence="5 6">
    <name type="scientific">Paenibacillus anaericanus</name>
    <dbReference type="NCBI Taxonomy" id="170367"/>
    <lineage>
        <taxon>Bacteria</taxon>
        <taxon>Bacillati</taxon>
        <taxon>Bacillota</taxon>
        <taxon>Bacilli</taxon>
        <taxon>Bacillales</taxon>
        <taxon>Paenibacillaceae</taxon>
        <taxon>Paenibacillus</taxon>
    </lineage>
</organism>
<dbReference type="AlphaFoldDB" id="A0A433YA08"/>
<gene>
    <name evidence="5" type="ORF">EJP82_10775</name>
</gene>
<evidence type="ECO:0000313" key="5">
    <source>
        <dbReference type="EMBL" id="RUT46714.1"/>
    </source>
</evidence>
<feature type="domain" description="ATP-dependent DNA ligase family profile" evidence="4">
    <location>
        <begin position="114"/>
        <end position="227"/>
    </location>
</feature>
<dbReference type="SUPFAM" id="SSF56091">
    <property type="entry name" value="DNA ligase/mRNA capping enzyme, catalytic domain"/>
    <property type="match status" value="1"/>
</dbReference>
<dbReference type="PROSITE" id="PS50160">
    <property type="entry name" value="DNA_LIGASE_A3"/>
    <property type="match status" value="1"/>
</dbReference>
<evidence type="ECO:0000259" key="4">
    <source>
        <dbReference type="PROSITE" id="PS50160"/>
    </source>
</evidence>
<evidence type="ECO:0000256" key="3">
    <source>
        <dbReference type="ARBA" id="ARBA00034003"/>
    </source>
</evidence>
<dbReference type="CDD" id="cd07906">
    <property type="entry name" value="Adenylation_DNA_ligase_LigD_LigC"/>
    <property type="match status" value="1"/>
</dbReference>
<dbReference type="CDD" id="cd07971">
    <property type="entry name" value="OBF_DNA_ligase_LigD"/>
    <property type="match status" value="1"/>
</dbReference>
<evidence type="ECO:0000256" key="1">
    <source>
        <dbReference type="ARBA" id="ARBA00012727"/>
    </source>
</evidence>
<proteinExistence type="predicted"/>
<dbReference type="GO" id="GO:0006310">
    <property type="term" value="P:DNA recombination"/>
    <property type="evidence" value="ECO:0007669"/>
    <property type="project" value="InterPro"/>
</dbReference>
<dbReference type="Gene3D" id="2.40.50.140">
    <property type="entry name" value="Nucleic acid-binding proteins"/>
    <property type="match status" value="1"/>
</dbReference>
<dbReference type="Pfam" id="PF01068">
    <property type="entry name" value="DNA_ligase_A_M"/>
    <property type="match status" value="1"/>
</dbReference>
<dbReference type="InterPro" id="IPR012340">
    <property type="entry name" value="NA-bd_OB-fold"/>
</dbReference>
<name>A0A433YA08_9BACL</name>